<keyword evidence="1" id="KW-0472">Membrane</keyword>
<name>A0A7L9CDJ4_9CLOS</name>
<reference evidence="2" key="1">
    <citation type="submission" date="2020-08" db="EMBL/GenBank/DDBJ databases">
        <title>High throughput sequencing combined with conventional Sanger sequencing revealed high molecular diversity in AcV-1 population from kiwifruit grown in China.</title>
        <authorList>
            <person name="Hong N."/>
            <person name="Wen S."/>
        </authorList>
    </citation>
    <scope>NUCLEOTIDE SEQUENCE</scope>
    <source>
        <strain evidence="2">JS27</strain>
    </source>
</reference>
<keyword evidence="1" id="KW-0812">Transmembrane</keyword>
<dbReference type="EMBL" id="MT936297">
    <property type="protein sequence ID" value="QOJ38396.1"/>
    <property type="molecule type" value="Genomic_RNA"/>
</dbReference>
<sequence>MTKLLLFFILLVSLAIIIILSGAIYGVLYYKSDKKLKLSDSLNYVKEGVLIVSPFHDNGIGTGGNRTSIVT</sequence>
<proteinExistence type="predicted"/>
<evidence type="ECO:0000313" key="2">
    <source>
        <dbReference type="EMBL" id="QOJ38396.1"/>
    </source>
</evidence>
<organism evidence="2">
    <name type="scientific">Olivavirus actinidiae</name>
    <dbReference type="NCBI Taxonomy" id="2024724"/>
    <lineage>
        <taxon>Viruses</taxon>
        <taxon>Riboviria</taxon>
        <taxon>Orthornavirae</taxon>
        <taxon>Kitrinoviricota</taxon>
        <taxon>Alsuviricetes</taxon>
        <taxon>Martellivirales</taxon>
        <taxon>Closteroviridae</taxon>
        <taxon>Olivavirus</taxon>
    </lineage>
</organism>
<keyword evidence="1" id="KW-1133">Transmembrane helix</keyword>
<accession>A0A7L9CDJ4</accession>
<evidence type="ECO:0000256" key="1">
    <source>
        <dbReference type="SAM" id="Phobius"/>
    </source>
</evidence>
<protein>
    <submittedName>
        <fullName evidence="2">P8</fullName>
    </submittedName>
</protein>
<feature type="transmembrane region" description="Helical" evidence="1">
    <location>
        <begin position="6"/>
        <end position="30"/>
    </location>
</feature>